<evidence type="ECO:0000259" key="6">
    <source>
        <dbReference type="Pfam" id="PF00171"/>
    </source>
</evidence>
<dbReference type="InterPro" id="IPR016163">
    <property type="entry name" value="Ald_DH_C"/>
</dbReference>
<dbReference type="Gene3D" id="3.40.605.10">
    <property type="entry name" value="Aldehyde Dehydrogenase, Chain A, domain 1"/>
    <property type="match status" value="1"/>
</dbReference>
<keyword evidence="2 5" id="KW-0560">Oxidoreductase</keyword>
<dbReference type="PROSITE" id="PS00687">
    <property type="entry name" value="ALDEHYDE_DEHYDR_GLU"/>
    <property type="match status" value="1"/>
</dbReference>
<sequence length="484" mass="52550">MSKYDNLHYNYIDGDWRDGQSSHEIVSSNPFTGETIATFKAASVDDINNAYAALEKKQQAWGETNPYEVSGIIEKAAQVMIERRDELVDVLVRESGSTVIKANIEVDACIGVIKLAVEYPFLLETVIARSAIPNKSNHIIRKPVGVVTVIGPFNFPMLLAMRSVVTALASGNTVLLKPASTTPISGGILLAKIFEEAGLPAGVLSVVVPKTSEIGDTLYTNPVPSVISFTGSTEVGKRIGEQAGGAIKRCILELGGNNAFVVLEDADVDYAARSAVFGRFLHSGQICMSINRIIVHESIFDEFAEKFVQYTKGLNVGDPAQPDVLVGPLIDEREAKRVEDAVQRALDEGAELLLEGKRDGALVHPYVLKGNNDVYSARTEMFGPVATLIAHKGDDDALRLANDTDAGLSGAVHSKDIKRAQKFAAGWRTGMVHINDQSVNDEPRIAFGGEKASGLGRFGRHISFDEFTTYQWVSIQTEQRQYPI</sequence>
<reference evidence="7 8" key="1">
    <citation type="journal article" date="2019" name="Int. J. Syst. Evol. Microbiol.">
        <title>The Global Catalogue of Microorganisms (GCM) 10K type strain sequencing project: providing services to taxonomists for standard genome sequencing and annotation.</title>
        <authorList>
            <consortium name="The Broad Institute Genomics Platform"/>
            <consortium name="The Broad Institute Genome Sequencing Center for Infectious Disease"/>
            <person name="Wu L."/>
            <person name="Ma J."/>
        </authorList>
    </citation>
    <scope>NUCLEOTIDE SEQUENCE [LARGE SCALE GENOMIC DNA]</scope>
    <source>
        <strain evidence="7 8">JCM 16343</strain>
    </source>
</reference>
<evidence type="ECO:0000256" key="1">
    <source>
        <dbReference type="ARBA" id="ARBA00009986"/>
    </source>
</evidence>
<accession>A0ABN0VS19</accession>
<feature type="active site" evidence="4">
    <location>
        <position position="253"/>
    </location>
</feature>
<feature type="domain" description="Aldehyde dehydrogenase" evidence="6">
    <location>
        <begin position="16"/>
        <end position="473"/>
    </location>
</feature>
<gene>
    <name evidence="7" type="primary">yfmT</name>
    <name evidence="7" type="ORF">GCM10009129_10800</name>
</gene>
<dbReference type="InterPro" id="IPR015590">
    <property type="entry name" value="Aldehyde_DH_dom"/>
</dbReference>
<keyword evidence="3" id="KW-0520">NAD</keyword>
<dbReference type="InterPro" id="IPR029510">
    <property type="entry name" value="Ald_DH_CS_GLU"/>
</dbReference>
<dbReference type="RefSeq" id="WP_201503462.1">
    <property type="nucleotide sequence ID" value="NZ_BAAAFR010000001.1"/>
</dbReference>
<evidence type="ECO:0000256" key="2">
    <source>
        <dbReference type="ARBA" id="ARBA00023002"/>
    </source>
</evidence>
<dbReference type="PANTHER" id="PTHR42986:SF1">
    <property type="entry name" value="BENZALDEHYDE DEHYDROGENASE YFMT"/>
    <property type="match status" value="1"/>
</dbReference>
<dbReference type="InterPro" id="IPR016161">
    <property type="entry name" value="Ald_DH/histidinol_DH"/>
</dbReference>
<keyword evidence="8" id="KW-1185">Reference proteome</keyword>
<organism evidence="7 8">
    <name type="scientific">Psychrobacter aestuarii</name>
    <dbReference type="NCBI Taxonomy" id="556327"/>
    <lineage>
        <taxon>Bacteria</taxon>
        <taxon>Pseudomonadati</taxon>
        <taxon>Pseudomonadota</taxon>
        <taxon>Gammaproteobacteria</taxon>
        <taxon>Moraxellales</taxon>
        <taxon>Moraxellaceae</taxon>
        <taxon>Psychrobacter</taxon>
    </lineage>
</organism>
<comment type="similarity">
    <text evidence="1 5">Belongs to the aldehyde dehydrogenase family.</text>
</comment>
<comment type="caution">
    <text evidence="7">The sequence shown here is derived from an EMBL/GenBank/DDBJ whole genome shotgun (WGS) entry which is preliminary data.</text>
</comment>
<dbReference type="PANTHER" id="PTHR42986">
    <property type="entry name" value="BENZALDEHYDE DEHYDROGENASE YFMT"/>
    <property type="match status" value="1"/>
</dbReference>
<evidence type="ECO:0000313" key="7">
    <source>
        <dbReference type="EMBL" id="GAA0315378.1"/>
    </source>
</evidence>
<dbReference type="InterPro" id="IPR016162">
    <property type="entry name" value="Ald_DH_N"/>
</dbReference>
<proteinExistence type="inferred from homology"/>
<evidence type="ECO:0000256" key="3">
    <source>
        <dbReference type="ARBA" id="ARBA00023027"/>
    </source>
</evidence>
<name>A0ABN0VS19_9GAMM</name>
<dbReference type="Proteomes" id="UP001501787">
    <property type="component" value="Unassembled WGS sequence"/>
</dbReference>
<dbReference type="Gene3D" id="3.40.309.10">
    <property type="entry name" value="Aldehyde Dehydrogenase, Chain A, domain 2"/>
    <property type="match status" value="1"/>
</dbReference>
<dbReference type="EMBL" id="BAAAFR010000001">
    <property type="protein sequence ID" value="GAA0315378.1"/>
    <property type="molecule type" value="Genomic_DNA"/>
</dbReference>
<dbReference type="Pfam" id="PF00171">
    <property type="entry name" value="Aldedh"/>
    <property type="match status" value="1"/>
</dbReference>
<dbReference type="SUPFAM" id="SSF53720">
    <property type="entry name" value="ALDH-like"/>
    <property type="match status" value="1"/>
</dbReference>
<evidence type="ECO:0000313" key="8">
    <source>
        <dbReference type="Proteomes" id="UP001501787"/>
    </source>
</evidence>
<evidence type="ECO:0000256" key="5">
    <source>
        <dbReference type="RuleBase" id="RU003345"/>
    </source>
</evidence>
<evidence type="ECO:0000256" key="4">
    <source>
        <dbReference type="PROSITE-ProRule" id="PRU10007"/>
    </source>
</evidence>
<protein>
    <submittedName>
        <fullName evidence="7">Benzaldehyde dehydrogenase</fullName>
    </submittedName>
</protein>